<dbReference type="OrthoDB" id="2423195at2759"/>
<evidence type="ECO:0000313" key="2">
    <source>
        <dbReference type="EMBL" id="KAG1782418.1"/>
    </source>
</evidence>
<comment type="caution">
    <text evidence="2">The sequence shown here is derived from an EMBL/GenBank/DDBJ whole genome shotgun (WGS) entry which is preliminary data.</text>
</comment>
<proteinExistence type="predicted"/>
<accession>A0A9P7D806</accession>
<dbReference type="AlphaFoldDB" id="A0A9P7D806"/>
<evidence type="ECO:0000313" key="3">
    <source>
        <dbReference type="Proteomes" id="UP000714275"/>
    </source>
</evidence>
<feature type="region of interest" description="Disordered" evidence="1">
    <location>
        <begin position="258"/>
        <end position="326"/>
    </location>
</feature>
<gene>
    <name evidence="2" type="ORF">EV702DRAFT_1064195</name>
</gene>
<dbReference type="Proteomes" id="UP000714275">
    <property type="component" value="Unassembled WGS sequence"/>
</dbReference>
<reference evidence="2" key="1">
    <citation type="journal article" date="2020" name="New Phytol.">
        <title>Comparative genomics reveals dynamic genome evolution in host specialist ectomycorrhizal fungi.</title>
        <authorList>
            <person name="Lofgren L.A."/>
            <person name="Nguyen N.H."/>
            <person name="Vilgalys R."/>
            <person name="Ruytinx J."/>
            <person name="Liao H.L."/>
            <person name="Branco S."/>
            <person name="Kuo A."/>
            <person name="LaButti K."/>
            <person name="Lipzen A."/>
            <person name="Andreopoulos W."/>
            <person name="Pangilinan J."/>
            <person name="Riley R."/>
            <person name="Hundley H."/>
            <person name="Na H."/>
            <person name="Barry K."/>
            <person name="Grigoriev I.V."/>
            <person name="Stajich J.E."/>
            <person name="Kennedy P.G."/>
        </authorList>
    </citation>
    <scope>NUCLEOTIDE SEQUENCE</scope>
    <source>
        <strain evidence="2">DOB743</strain>
    </source>
</reference>
<keyword evidence="3" id="KW-1185">Reference proteome</keyword>
<protein>
    <submittedName>
        <fullName evidence="2">Uncharacterized protein</fullName>
    </submittedName>
</protein>
<organism evidence="2 3">
    <name type="scientific">Suillus placidus</name>
    <dbReference type="NCBI Taxonomy" id="48579"/>
    <lineage>
        <taxon>Eukaryota</taxon>
        <taxon>Fungi</taxon>
        <taxon>Dikarya</taxon>
        <taxon>Basidiomycota</taxon>
        <taxon>Agaricomycotina</taxon>
        <taxon>Agaricomycetes</taxon>
        <taxon>Agaricomycetidae</taxon>
        <taxon>Boletales</taxon>
        <taxon>Suillineae</taxon>
        <taxon>Suillaceae</taxon>
        <taxon>Suillus</taxon>
    </lineage>
</organism>
<name>A0A9P7D806_9AGAM</name>
<evidence type="ECO:0000256" key="1">
    <source>
        <dbReference type="SAM" id="MobiDB-lite"/>
    </source>
</evidence>
<sequence>MTDVQDQLLHTMLPVKHMVLTAQSLSPPPSFTPTPVIFPSEDISETYTHASYSNDSIPELVSNDQGNWMFSLNVPIPDEMVYPTLTSLEYTIKYGRANGQDTSMIQTSILLAKVSDSSSDVDTARVLDGITTDTPNISIYRTGVGFPPQVLNGVPTVCLLSVPAVKENCHTSQRNHYVDRQQFLPYVRIIEASRLYLQLHVTESPSPIMLRTLVAEVSATWVEDLQGRVLHDKIQAAQTRKAVAESKRAEDEQARLQAERNSAEAKLVRDKAEEEEKSAKKKSEYDQLAKKLADEQADRHRIAKEQADALAETHRVAKKAADAAAH</sequence>
<dbReference type="EMBL" id="JABBWD010000003">
    <property type="protein sequence ID" value="KAG1782418.1"/>
    <property type="molecule type" value="Genomic_DNA"/>
</dbReference>